<organism evidence="1 2">
    <name type="scientific">Caerostris darwini</name>
    <dbReference type="NCBI Taxonomy" id="1538125"/>
    <lineage>
        <taxon>Eukaryota</taxon>
        <taxon>Metazoa</taxon>
        <taxon>Ecdysozoa</taxon>
        <taxon>Arthropoda</taxon>
        <taxon>Chelicerata</taxon>
        <taxon>Arachnida</taxon>
        <taxon>Araneae</taxon>
        <taxon>Araneomorphae</taxon>
        <taxon>Entelegynae</taxon>
        <taxon>Araneoidea</taxon>
        <taxon>Araneidae</taxon>
        <taxon>Caerostris</taxon>
    </lineage>
</organism>
<dbReference type="EMBL" id="BPLQ01007461">
    <property type="protein sequence ID" value="GIY30259.1"/>
    <property type="molecule type" value="Genomic_DNA"/>
</dbReference>
<gene>
    <name evidence="1" type="ORF">CDAR_588341</name>
</gene>
<comment type="caution">
    <text evidence="1">The sequence shown here is derived from an EMBL/GenBank/DDBJ whole genome shotgun (WGS) entry which is preliminary data.</text>
</comment>
<protein>
    <submittedName>
        <fullName evidence="1">Uncharacterized protein</fullName>
    </submittedName>
</protein>
<evidence type="ECO:0000313" key="2">
    <source>
        <dbReference type="Proteomes" id="UP001054837"/>
    </source>
</evidence>
<proteinExistence type="predicted"/>
<evidence type="ECO:0000313" key="1">
    <source>
        <dbReference type="EMBL" id="GIY30259.1"/>
    </source>
</evidence>
<keyword evidence="2" id="KW-1185">Reference proteome</keyword>
<dbReference type="AlphaFoldDB" id="A0AAV4S8D2"/>
<accession>A0AAV4S8D2</accession>
<name>A0AAV4S8D2_9ARAC</name>
<reference evidence="1 2" key="1">
    <citation type="submission" date="2021-06" db="EMBL/GenBank/DDBJ databases">
        <title>Caerostris darwini draft genome.</title>
        <authorList>
            <person name="Kono N."/>
            <person name="Arakawa K."/>
        </authorList>
    </citation>
    <scope>NUCLEOTIDE SEQUENCE [LARGE SCALE GENOMIC DNA]</scope>
</reference>
<dbReference type="Proteomes" id="UP001054837">
    <property type="component" value="Unassembled WGS sequence"/>
</dbReference>
<sequence>MRRTSWKLPPIRNPDYLPFKENQKSVTATTRARCHVTIRELGGKSGAVRVRRLIPPIQGGGRGLRRLDLRMEHPHRICQRSPVNTFGFQMEVLLYPLDNCFSANDFQWIQVRLRK</sequence>